<dbReference type="Pfam" id="PF13439">
    <property type="entry name" value="Glyco_transf_4"/>
    <property type="match status" value="1"/>
</dbReference>
<name>A0A6I4P4Q4_9MICO</name>
<keyword evidence="2" id="KW-0808">Transferase</keyword>
<dbReference type="InterPro" id="IPR011875">
    <property type="entry name" value="M1P_synthase"/>
</dbReference>
<protein>
    <submittedName>
        <fullName evidence="5">Glycogen synthase</fullName>
    </submittedName>
</protein>
<feature type="domain" description="Glycosyltransferase subfamily 4-like N-terminal" evidence="4">
    <location>
        <begin position="15"/>
        <end position="178"/>
    </location>
</feature>
<reference evidence="5 6" key="1">
    <citation type="submission" date="2019-12" db="EMBL/GenBank/DDBJ databases">
        <authorList>
            <person name="Kim Y.S."/>
        </authorList>
    </citation>
    <scope>NUCLEOTIDE SEQUENCE [LARGE SCALE GENOMIC DNA]</scope>
    <source>
        <strain evidence="5 6">MMS17-SY077</strain>
    </source>
</reference>
<dbReference type="GO" id="GO:0009250">
    <property type="term" value="P:glucan biosynthetic process"/>
    <property type="evidence" value="ECO:0007669"/>
    <property type="project" value="InterPro"/>
</dbReference>
<gene>
    <name evidence="5" type="primary">glgA</name>
    <name evidence="5" type="ORF">GB864_07685</name>
</gene>
<dbReference type="SUPFAM" id="SSF53756">
    <property type="entry name" value="UDP-Glycosyltransferase/glycogen phosphorylase"/>
    <property type="match status" value="1"/>
</dbReference>
<accession>A0A6I4P4Q4</accession>
<sequence>MRVDVLTREYPPEVYGGAGVHVAELVRALRTDLDVVVRCFGAPRSEAGTVAYAAPAELADANAALATMGTDLLMARDAIGADLVHSHTWYANFAGRVASQLHGIPHIATAHSLEPLRPWKAEQLGGGYRLSSWIERDALVGADAVVAVSDGMRRDLLRAYPDLDPARVEVVYNGIDPEDWQPVDDPDLVRSLGVDPDRPSVVFVGRITRQKGLPYLLRAAALLDPAVQLVLCAGAADTPEILAEVEGLVAGLREHRDGVVWIDRHLPRRELSALLTSATTFVCPSIYEPLGIVNLEAMACGAPVVGTGTGGIPEVVLDGVTGVIVPIEQLQDGTGTPLDPDRFVADLAEAISQVVADPERARAMGAAGRTRAVRDFSWTTIGERTRDLYERVLAAPRR</sequence>
<dbReference type="NCBIfam" id="TIGR02149">
    <property type="entry name" value="glgA_Coryne"/>
    <property type="match status" value="1"/>
</dbReference>
<dbReference type="InterPro" id="IPR001296">
    <property type="entry name" value="Glyco_trans_1"/>
</dbReference>
<organism evidence="5 6">
    <name type="scientific">Agromyces seonyuensis</name>
    <dbReference type="NCBI Taxonomy" id="2662446"/>
    <lineage>
        <taxon>Bacteria</taxon>
        <taxon>Bacillati</taxon>
        <taxon>Actinomycetota</taxon>
        <taxon>Actinomycetes</taxon>
        <taxon>Micrococcales</taxon>
        <taxon>Microbacteriaceae</taxon>
        <taxon>Agromyces</taxon>
    </lineage>
</organism>
<dbReference type="Pfam" id="PF00534">
    <property type="entry name" value="Glycos_transf_1"/>
    <property type="match status" value="1"/>
</dbReference>
<evidence type="ECO:0000259" key="3">
    <source>
        <dbReference type="Pfam" id="PF00534"/>
    </source>
</evidence>
<evidence type="ECO:0000313" key="6">
    <source>
        <dbReference type="Proteomes" id="UP000438182"/>
    </source>
</evidence>
<evidence type="ECO:0000256" key="1">
    <source>
        <dbReference type="ARBA" id="ARBA00022676"/>
    </source>
</evidence>
<feature type="domain" description="Glycosyl transferase family 1" evidence="3">
    <location>
        <begin position="189"/>
        <end position="370"/>
    </location>
</feature>
<dbReference type="InterPro" id="IPR028098">
    <property type="entry name" value="Glyco_trans_4-like_N"/>
</dbReference>
<evidence type="ECO:0000313" key="5">
    <source>
        <dbReference type="EMBL" id="MWB98427.1"/>
    </source>
</evidence>
<proteinExistence type="predicted"/>
<evidence type="ECO:0000259" key="4">
    <source>
        <dbReference type="Pfam" id="PF13439"/>
    </source>
</evidence>
<evidence type="ECO:0000256" key="2">
    <source>
        <dbReference type="ARBA" id="ARBA00022679"/>
    </source>
</evidence>
<dbReference type="PANTHER" id="PTHR12526">
    <property type="entry name" value="GLYCOSYLTRANSFERASE"/>
    <property type="match status" value="1"/>
</dbReference>
<dbReference type="RefSeq" id="WP_160423766.1">
    <property type="nucleotide sequence ID" value="NZ_WSTA01000026.1"/>
</dbReference>
<dbReference type="EMBL" id="WSTA01000026">
    <property type="protein sequence ID" value="MWB98427.1"/>
    <property type="molecule type" value="Genomic_DNA"/>
</dbReference>
<keyword evidence="1" id="KW-0328">Glycosyltransferase</keyword>
<dbReference type="PANTHER" id="PTHR12526:SF590">
    <property type="entry name" value="ALPHA-MALTOSE-1-PHOSPHATE SYNTHASE"/>
    <property type="match status" value="1"/>
</dbReference>
<dbReference type="GO" id="GO:0016757">
    <property type="term" value="F:glycosyltransferase activity"/>
    <property type="evidence" value="ECO:0007669"/>
    <property type="project" value="UniProtKB-KW"/>
</dbReference>
<dbReference type="Proteomes" id="UP000438182">
    <property type="component" value="Unassembled WGS sequence"/>
</dbReference>
<dbReference type="AlphaFoldDB" id="A0A6I4P4Q4"/>
<comment type="caution">
    <text evidence="5">The sequence shown here is derived from an EMBL/GenBank/DDBJ whole genome shotgun (WGS) entry which is preliminary data.</text>
</comment>
<keyword evidence="6" id="KW-1185">Reference proteome</keyword>
<dbReference type="Gene3D" id="3.40.50.2000">
    <property type="entry name" value="Glycogen Phosphorylase B"/>
    <property type="match status" value="2"/>
</dbReference>
<dbReference type="CDD" id="cd03801">
    <property type="entry name" value="GT4_PimA-like"/>
    <property type="match status" value="1"/>
</dbReference>